<dbReference type="OrthoDB" id="379949at2157"/>
<name>D2S3R0_HALTV</name>
<feature type="region of interest" description="Disordered" evidence="1">
    <location>
        <begin position="1"/>
        <end position="99"/>
    </location>
</feature>
<evidence type="ECO:0000313" key="3">
    <source>
        <dbReference type="Proteomes" id="UP000001903"/>
    </source>
</evidence>
<keyword evidence="3" id="KW-1185">Reference proteome</keyword>
<dbReference type="Proteomes" id="UP000001903">
    <property type="component" value="Plasmid pHTUR06"/>
</dbReference>
<accession>D2S3R0</accession>
<proteinExistence type="predicted"/>
<reference evidence="2 3" key="1">
    <citation type="journal article" date="2010" name="Stand. Genomic Sci.">
        <title>Complete genome sequence of Haloterrigena turkmenica type strain (4k).</title>
        <authorList>
            <person name="Saunders E."/>
            <person name="Tindall B.J."/>
            <person name="Fahnrich R."/>
            <person name="Lapidus A."/>
            <person name="Copeland A."/>
            <person name="Del Rio T.G."/>
            <person name="Lucas S."/>
            <person name="Chen F."/>
            <person name="Tice H."/>
            <person name="Cheng J.F."/>
            <person name="Han C."/>
            <person name="Detter J.C."/>
            <person name="Bruce D."/>
            <person name="Goodwin L."/>
            <person name="Chain P."/>
            <person name="Pitluck S."/>
            <person name="Pati A."/>
            <person name="Ivanova N."/>
            <person name="Mavromatis K."/>
            <person name="Chen A."/>
            <person name="Palaniappan K."/>
            <person name="Land M."/>
            <person name="Hauser L."/>
            <person name="Chang Y.J."/>
            <person name="Jeffries C.D."/>
            <person name="Brettin T."/>
            <person name="Rohde M."/>
            <person name="Goker M."/>
            <person name="Bristow J."/>
            <person name="Eisen J.A."/>
            <person name="Markowitz V."/>
            <person name="Hugenholtz P."/>
            <person name="Klenk H.P."/>
            <person name="Kyrpides N.C."/>
        </authorList>
    </citation>
    <scope>NUCLEOTIDE SEQUENCE [LARGE SCALE GENOMIC DNA]</scope>
    <source>
        <strain evidence="3">ATCC 51198 / DSM 5511 / JCM 9101 / NCIMB 13204 / VKM B-1734 / 4k</strain>
    </source>
</reference>
<geneLocation type="plasmid" evidence="2 3">
    <name>pHTUR06</name>
</geneLocation>
<feature type="compositionally biased region" description="Basic and acidic residues" evidence="1">
    <location>
        <begin position="68"/>
        <end position="85"/>
    </location>
</feature>
<dbReference type="RefSeq" id="WP_012946246.1">
    <property type="nucleotide sequence ID" value="NC_013749.1"/>
</dbReference>
<evidence type="ECO:0000256" key="1">
    <source>
        <dbReference type="SAM" id="MobiDB-lite"/>
    </source>
</evidence>
<dbReference type="AlphaFoldDB" id="D2S3R0"/>
<sequence>MSTNADTPSTSAHPTKDEPTCPGQDGQEPVQDDNTDVSSNNPPTHRLPTHGIGRFLWETPADTPIGELGERYREWRNRENEGSDGDRDDTENASLEEWV</sequence>
<protein>
    <submittedName>
        <fullName evidence="2">Uncharacterized protein</fullName>
    </submittedName>
</protein>
<gene>
    <name evidence="2" type="ordered locus">Htur_5279</name>
</gene>
<dbReference type="KEGG" id="htu:Htur_5279"/>
<keyword evidence="2" id="KW-0614">Plasmid</keyword>
<evidence type="ECO:0000313" key="2">
    <source>
        <dbReference type="EMBL" id="ADB64007.1"/>
    </source>
</evidence>
<organism evidence="2 3">
    <name type="scientific">Haloterrigena turkmenica (strain ATCC 51198 / DSM 5511 / JCM 9101 / NCIMB 13204 / VKM B-1734 / 4k)</name>
    <name type="common">Halococcus turkmenicus</name>
    <dbReference type="NCBI Taxonomy" id="543526"/>
    <lineage>
        <taxon>Archaea</taxon>
        <taxon>Methanobacteriati</taxon>
        <taxon>Methanobacteriota</taxon>
        <taxon>Stenosarchaea group</taxon>
        <taxon>Halobacteria</taxon>
        <taxon>Halobacteriales</taxon>
        <taxon>Natrialbaceae</taxon>
        <taxon>Haloterrigena</taxon>
    </lineage>
</organism>
<dbReference type="EMBL" id="CP001866">
    <property type="protein sequence ID" value="ADB64007.1"/>
    <property type="molecule type" value="Genomic_DNA"/>
</dbReference>
<dbReference type="GeneID" id="8745927"/>
<dbReference type="HOGENOM" id="CLU_2313727_0_0_2"/>
<feature type="compositionally biased region" description="Polar residues" evidence="1">
    <location>
        <begin position="1"/>
        <end position="13"/>
    </location>
</feature>